<evidence type="ECO:0000313" key="3">
    <source>
        <dbReference type="Proteomes" id="UP001525890"/>
    </source>
</evidence>
<organism evidence="2 3">
    <name type="scientific">Laspinema palackyanum D2a</name>
    <dbReference type="NCBI Taxonomy" id="2953684"/>
    <lineage>
        <taxon>Bacteria</taxon>
        <taxon>Bacillati</taxon>
        <taxon>Cyanobacteriota</taxon>
        <taxon>Cyanophyceae</taxon>
        <taxon>Oscillatoriophycideae</taxon>
        <taxon>Oscillatoriales</taxon>
        <taxon>Laspinemataceae</taxon>
        <taxon>Laspinema</taxon>
        <taxon>Laspinema palackyanum</taxon>
    </lineage>
</organism>
<gene>
    <name evidence="2" type="ORF">NG799_22775</name>
</gene>
<dbReference type="InterPro" id="IPR025587">
    <property type="entry name" value="DUF4351"/>
</dbReference>
<comment type="caution">
    <text evidence="2">The sequence shown here is derived from an EMBL/GenBank/DDBJ whole genome shotgun (WGS) entry which is preliminary data.</text>
</comment>
<dbReference type="PANTHER" id="PTHR34613:SF1">
    <property type="entry name" value="SLL6017 PROTEIN"/>
    <property type="match status" value="1"/>
</dbReference>
<dbReference type="Pfam" id="PF14261">
    <property type="entry name" value="DUF4351"/>
    <property type="match status" value="1"/>
</dbReference>
<name>A0ABT2MWN2_9CYAN</name>
<sequence length="284" mass="32938">MPIDNLCKYLAAKYPQRFAAWILRRIITSPVEVLKTELTLEPVRADSVIFLRTDEEILHLEFQVKVPKDRPMPLRMLNYWVRLHRQYGLPVRQVIIWLQPTSNPAVFETEFVSENTRHRYEVIRIWEESPQLLLEDPVLLPLAVLAATQEPNQLLAQVAQEVAKIEETELRQEIAACTQVLAGLRFNKDTIANFFREEIMQESVIYQDILQKGLAKGLEQGLNQGKKQEAIALLQGMLNRRFGDMEPTIQERLESLTLTQLEQLSSALFDFTEVTDLVTWLQSR</sequence>
<proteinExistence type="predicted"/>
<dbReference type="PANTHER" id="PTHR34613">
    <property type="entry name" value="SLL0800 PROTEIN"/>
    <property type="match status" value="1"/>
</dbReference>
<dbReference type="RefSeq" id="WP_368008616.1">
    <property type="nucleotide sequence ID" value="NZ_JAMXFF010000043.1"/>
</dbReference>
<keyword evidence="3" id="KW-1185">Reference proteome</keyword>
<feature type="domain" description="DUF4351" evidence="1">
    <location>
        <begin position="224"/>
        <end position="281"/>
    </location>
</feature>
<evidence type="ECO:0000259" key="1">
    <source>
        <dbReference type="Pfam" id="PF14261"/>
    </source>
</evidence>
<evidence type="ECO:0000313" key="2">
    <source>
        <dbReference type="EMBL" id="MCT7969143.1"/>
    </source>
</evidence>
<protein>
    <submittedName>
        <fullName evidence="2">Rpn family recombination-promoting nuclease/putative transposase</fullName>
    </submittedName>
</protein>
<reference evidence="2 3" key="1">
    <citation type="journal article" date="2022" name="Front. Microbiol.">
        <title>High genomic differentiation and limited gene flow indicate recent cryptic speciation within the genus Laspinema (cyanobacteria).</title>
        <authorList>
            <person name="Stanojkovic A."/>
            <person name="Skoupy S."/>
            <person name="Skaloud P."/>
            <person name="Dvorak P."/>
        </authorList>
    </citation>
    <scope>NUCLEOTIDE SEQUENCE [LARGE SCALE GENOMIC DNA]</scope>
    <source>
        <strain evidence="2 3">D2a</strain>
    </source>
</reference>
<accession>A0ABT2MWN2</accession>
<dbReference type="Proteomes" id="UP001525890">
    <property type="component" value="Unassembled WGS sequence"/>
</dbReference>
<dbReference type="EMBL" id="JAMXFF010000043">
    <property type="protein sequence ID" value="MCT7969143.1"/>
    <property type="molecule type" value="Genomic_DNA"/>
</dbReference>